<dbReference type="PANTHER" id="PTHR34818">
    <property type="entry name" value="PROTEIN BLI-3"/>
    <property type="match status" value="1"/>
</dbReference>
<evidence type="ECO:0000313" key="3">
    <source>
        <dbReference type="Proteomes" id="UP000075320"/>
    </source>
</evidence>
<gene>
    <name evidence="2" type="ORF">AZI86_10520</name>
</gene>
<dbReference type="Pfam" id="PF16242">
    <property type="entry name" value="Pyrid_ox_like"/>
    <property type="match status" value="1"/>
</dbReference>
<comment type="caution">
    <text evidence="2">The sequence shown here is derived from an EMBL/GenBank/DDBJ whole genome shotgun (WGS) entry which is preliminary data.</text>
</comment>
<dbReference type="Proteomes" id="UP000075320">
    <property type="component" value="Unassembled WGS sequence"/>
</dbReference>
<name>A0A150WKW9_BDEBC</name>
<feature type="domain" description="General stress protein FMN-binding split barrel" evidence="1">
    <location>
        <begin position="10"/>
        <end position="154"/>
    </location>
</feature>
<accession>A0A150WKW9</accession>
<dbReference type="AlphaFoldDB" id="A0A150WKW9"/>
<dbReference type="EMBL" id="LUKE01000002">
    <property type="protein sequence ID" value="KYG64641.1"/>
    <property type="molecule type" value="Genomic_DNA"/>
</dbReference>
<evidence type="ECO:0000313" key="2">
    <source>
        <dbReference type="EMBL" id="KYG64641.1"/>
    </source>
</evidence>
<protein>
    <recommendedName>
        <fullName evidence="1">General stress protein FMN-binding split barrel domain-containing protein</fullName>
    </recommendedName>
</protein>
<keyword evidence="3" id="KW-1185">Reference proteome</keyword>
<dbReference type="RefSeq" id="WP_061835152.1">
    <property type="nucleotide sequence ID" value="NZ_LUKE01000002.1"/>
</dbReference>
<sequence>MIATNQTAIEDIKKLGEIIKDIKFAMVTSTNAEGSLQSCPLTTQDVEFDGDLWFIIGRSCELAKNIQSQPQINASFASPKGHYVSISGKAALVEDRAKLEELWSEAYKVWFSGGIDDPNIALLKIDVTDAEYWDSPSSTVVKMAAFAKAYITGDPRALGEHHKVHLN</sequence>
<reference evidence="2 3" key="1">
    <citation type="submission" date="2016-03" db="EMBL/GenBank/DDBJ databases">
        <authorList>
            <person name="Ploux O."/>
        </authorList>
    </citation>
    <scope>NUCLEOTIDE SEQUENCE [LARGE SCALE GENOMIC DNA]</scope>
    <source>
        <strain evidence="2 3">R0</strain>
    </source>
</reference>
<dbReference type="PANTHER" id="PTHR34818:SF1">
    <property type="entry name" value="PROTEIN BLI-3"/>
    <property type="match status" value="1"/>
</dbReference>
<dbReference type="Gene3D" id="2.30.110.10">
    <property type="entry name" value="Electron Transport, Fmn-binding Protein, Chain A"/>
    <property type="match status" value="1"/>
</dbReference>
<evidence type="ECO:0000259" key="1">
    <source>
        <dbReference type="Pfam" id="PF16242"/>
    </source>
</evidence>
<dbReference type="SUPFAM" id="SSF50475">
    <property type="entry name" value="FMN-binding split barrel"/>
    <property type="match status" value="1"/>
</dbReference>
<organism evidence="2 3">
    <name type="scientific">Bdellovibrio bacteriovorus</name>
    <dbReference type="NCBI Taxonomy" id="959"/>
    <lineage>
        <taxon>Bacteria</taxon>
        <taxon>Pseudomonadati</taxon>
        <taxon>Bdellovibrionota</taxon>
        <taxon>Bdellovibrionia</taxon>
        <taxon>Bdellovibrionales</taxon>
        <taxon>Pseudobdellovibrionaceae</taxon>
        <taxon>Bdellovibrio</taxon>
    </lineage>
</organism>
<proteinExistence type="predicted"/>
<dbReference type="InterPro" id="IPR012349">
    <property type="entry name" value="Split_barrel_FMN-bd"/>
</dbReference>
<dbReference type="OrthoDB" id="1432662at2"/>
<dbReference type="InterPro" id="IPR052917">
    <property type="entry name" value="Stress-Dev_Protein"/>
</dbReference>
<dbReference type="InterPro" id="IPR038725">
    <property type="entry name" value="YdaG_split_barrel_FMN-bd"/>
</dbReference>